<evidence type="ECO:0000313" key="2">
    <source>
        <dbReference type="EMBL" id="TWH20205.1"/>
    </source>
</evidence>
<keyword evidence="1" id="KW-0472">Membrane</keyword>
<dbReference type="InterPro" id="IPR021213">
    <property type="entry name" value="DUF2567"/>
</dbReference>
<evidence type="ECO:0000313" key="3">
    <source>
        <dbReference type="Proteomes" id="UP000317303"/>
    </source>
</evidence>
<comment type="caution">
    <text evidence="2">The sequence shown here is derived from an EMBL/GenBank/DDBJ whole genome shotgun (WGS) entry which is preliminary data.</text>
</comment>
<keyword evidence="3" id="KW-1185">Reference proteome</keyword>
<keyword evidence="1" id="KW-0812">Transmembrane</keyword>
<reference evidence="2 3" key="1">
    <citation type="submission" date="2019-07" db="EMBL/GenBank/DDBJ databases">
        <title>R&amp;d 2014.</title>
        <authorList>
            <person name="Klenk H.-P."/>
        </authorList>
    </citation>
    <scope>NUCLEOTIDE SEQUENCE [LARGE SCALE GENOMIC DNA]</scope>
    <source>
        <strain evidence="2 3">DSM 43194</strain>
    </source>
</reference>
<sequence length="196" mass="21025">MSEQRTEQPAQPAWSALAFTGVRVERPKVVVKADLLPAISVVSFVALVGIPLGLLWSWLAPPQRMRVVGGQTGELPLQLESWHRFDALAVFMLLGLAAGIGVGIVVWLMRERRGPVVLIAAVLGSLLSGWLAMQMGLSFAGSSYAITDPPSVGQVVEVAPVLETGWAVLAQPFTTALVYGMLAIWNSRDDLGRRLG</sequence>
<gene>
    <name evidence="2" type="ORF">JD82_02047</name>
</gene>
<protein>
    <submittedName>
        <fullName evidence="2">Uncharacterized protein DUF2567</fullName>
    </submittedName>
</protein>
<dbReference type="Pfam" id="PF10821">
    <property type="entry name" value="DUF2567"/>
    <property type="match status" value="1"/>
</dbReference>
<dbReference type="RefSeq" id="WP_030531077.1">
    <property type="nucleotide sequence ID" value="NZ_JOIJ01000003.1"/>
</dbReference>
<keyword evidence="1" id="KW-1133">Transmembrane helix</keyword>
<proteinExistence type="predicted"/>
<evidence type="ECO:0000256" key="1">
    <source>
        <dbReference type="SAM" id="Phobius"/>
    </source>
</evidence>
<dbReference type="Proteomes" id="UP000317303">
    <property type="component" value="Unassembled WGS sequence"/>
</dbReference>
<feature type="transmembrane region" description="Helical" evidence="1">
    <location>
        <begin position="116"/>
        <end position="146"/>
    </location>
</feature>
<organism evidence="2 3">
    <name type="scientific">Prauserella rugosa</name>
    <dbReference type="NCBI Taxonomy" id="43354"/>
    <lineage>
        <taxon>Bacteria</taxon>
        <taxon>Bacillati</taxon>
        <taxon>Actinomycetota</taxon>
        <taxon>Actinomycetes</taxon>
        <taxon>Pseudonocardiales</taxon>
        <taxon>Pseudonocardiaceae</taxon>
        <taxon>Prauserella</taxon>
    </lineage>
</organism>
<name>A0A660CH07_9PSEU</name>
<accession>A0A660CH07</accession>
<dbReference type="EMBL" id="VLJV01000001">
    <property type="protein sequence ID" value="TWH20205.1"/>
    <property type="molecule type" value="Genomic_DNA"/>
</dbReference>
<feature type="transmembrane region" description="Helical" evidence="1">
    <location>
        <begin position="166"/>
        <end position="185"/>
    </location>
</feature>
<feature type="transmembrane region" description="Helical" evidence="1">
    <location>
        <begin position="35"/>
        <end position="59"/>
    </location>
</feature>
<dbReference type="AlphaFoldDB" id="A0A660CH07"/>
<feature type="transmembrane region" description="Helical" evidence="1">
    <location>
        <begin position="87"/>
        <end position="109"/>
    </location>
</feature>